<dbReference type="InterPro" id="IPR004843">
    <property type="entry name" value="Calcineurin-like_PHP"/>
</dbReference>
<dbReference type="GO" id="GO:0006310">
    <property type="term" value="P:DNA recombination"/>
    <property type="evidence" value="ECO:0007669"/>
    <property type="project" value="UniProtKB-KW"/>
</dbReference>
<keyword evidence="4" id="KW-0255">Endonuclease</keyword>
<dbReference type="PANTHER" id="PTHR30337:SF0">
    <property type="entry name" value="NUCLEASE SBCCD SUBUNIT D"/>
    <property type="match status" value="1"/>
</dbReference>
<comment type="subunit">
    <text evidence="4">Heterodimer of SbcC and SbcD.</text>
</comment>
<comment type="caution">
    <text evidence="6">The sequence shown here is derived from an EMBL/GenBank/DDBJ whole genome shotgun (WGS) entry which is preliminary data.</text>
</comment>
<dbReference type="GO" id="GO:0006260">
    <property type="term" value="P:DNA replication"/>
    <property type="evidence" value="ECO:0007669"/>
    <property type="project" value="UniProtKB-KW"/>
</dbReference>
<evidence type="ECO:0000259" key="5">
    <source>
        <dbReference type="Pfam" id="PF00149"/>
    </source>
</evidence>
<dbReference type="SUPFAM" id="SSF56300">
    <property type="entry name" value="Metallo-dependent phosphatases"/>
    <property type="match status" value="1"/>
</dbReference>
<keyword evidence="3 4" id="KW-0269">Exonuclease</keyword>
<evidence type="ECO:0000256" key="4">
    <source>
        <dbReference type="RuleBase" id="RU363069"/>
    </source>
</evidence>
<keyword evidence="4" id="KW-0235">DNA replication</keyword>
<comment type="function">
    <text evidence="4">SbcCD cleaves DNA hairpin structures. These structures can inhibit DNA replication and are intermediates in certain DNA recombination reactions. The complex acts as a 3'-&gt;5' double strand exonuclease that can open hairpins. It also has a 5' single-strand endonuclease activity.</text>
</comment>
<evidence type="ECO:0000256" key="2">
    <source>
        <dbReference type="ARBA" id="ARBA00022801"/>
    </source>
</evidence>
<dbReference type="InterPro" id="IPR050535">
    <property type="entry name" value="DNA_Repair-Maintenance_Comp"/>
</dbReference>
<comment type="similarity">
    <text evidence="4">Belongs to the SbcD family.</text>
</comment>
<dbReference type="InterPro" id="IPR041796">
    <property type="entry name" value="Mre11_N"/>
</dbReference>
<keyword evidence="1 4" id="KW-0540">Nuclease</keyword>
<dbReference type="InterPro" id="IPR029052">
    <property type="entry name" value="Metallo-depent_PP-like"/>
</dbReference>
<keyword evidence="4" id="KW-0175">Coiled coil</keyword>
<dbReference type="Pfam" id="PF00149">
    <property type="entry name" value="Metallophos"/>
    <property type="match status" value="1"/>
</dbReference>
<evidence type="ECO:0000256" key="3">
    <source>
        <dbReference type="ARBA" id="ARBA00022839"/>
    </source>
</evidence>
<dbReference type="InterPro" id="IPR004593">
    <property type="entry name" value="SbcD"/>
</dbReference>
<reference evidence="6 7" key="1">
    <citation type="journal article" date="2013" name="Proc. Natl. Acad. Sci. U.S.A.">
        <title>Candidate phylum TM6 genome recovered from a hospital sink biofilm provides genomic insights into this uncultivated phylum.</title>
        <authorList>
            <person name="McLean J.S."/>
            <person name="Lombardo M.J."/>
            <person name="Badger J.H."/>
            <person name="Edlund A."/>
            <person name="Novotny M."/>
            <person name="Yee-Greenbaum J."/>
            <person name="Vyahhi N."/>
            <person name="Hall A.P."/>
            <person name="Yang Y."/>
            <person name="Dupont C.L."/>
            <person name="Ziegler M.G."/>
            <person name="Chitsaz H."/>
            <person name="Allen A.E."/>
            <person name="Yooseph S."/>
            <person name="Tesler G."/>
            <person name="Pevzner P.A."/>
            <person name="Friedman R.M."/>
            <person name="Nealson K.H."/>
            <person name="Venter J.C."/>
            <person name="Lasken R.S."/>
        </authorList>
    </citation>
    <scope>NUCLEOTIDE SEQUENCE [LARGE SCALE GENOMIC DNA]</scope>
    <source>
        <strain evidence="6 7">TM6SC1</strain>
    </source>
</reference>
<dbReference type="EMBL" id="ARQD01000001">
    <property type="protein sequence ID" value="KIX85533.1"/>
    <property type="molecule type" value="Genomic_DNA"/>
</dbReference>
<gene>
    <name evidence="4" type="primary">sbcD</name>
    <name evidence="6" type="ORF">J120_01000</name>
</gene>
<dbReference type="Gene3D" id="3.60.21.10">
    <property type="match status" value="1"/>
</dbReference>
<sequence>MIKFIHTADIHFGMENYGRIDPTTGIHTRLLDFHKALSFCIDTALQEQVDFFLFCGDAYKTAHPSPTQQKLLMESFLRLQEAHIPIVIIVGNHDHPLSFGRAHSLDLFGQIPLKGFHVISKPRIINLETKNGTVQIVGIPWPTRTNIATNTIHAHKSSEQITDYISQAVANIIKDYAMQLNPTIPSVLAGHLTVSSGIFSGSEKRAIYGTDPVLLPSQLAIKPFDYVALGHLHRHQNLNPNGYPAIIYSGSIERIDFGERKEEKGFCIVSIEEKNKTYYRFVKTPIRPFIQMEIHLQANSDQTKQIIKHIEQYAIESAVVKIIYHVPADQPDTVDIKALLQACSGAMYVAAIVPVRPIITRARRTGLQTTTTFEQLLASYFNNKPEFTEQKQAIIDRAQELYELAQQQQDTINETLEDI</sequence>
<accession>A0A0D2JMF2</accession>
<keyword evidence="2 4" id="KW-0378">Hydrolase</keyword>
<dbReference type="AlphaFoldDB" id="A0A0D2JMF2"/>
<dbReference type="PANTHER" id="PTHR30337">
    <property type="entry name" value="COMPONENT OF ATP-DEPENDENT DSDNA EXONUCLEASE"/>
    <property type="match status" value="1"/>
</dbReference>
<name>A0A0D2JMF2_9BACT</name>
<evidence type="ECO:0000313" key="6">
    <source>
        <dbReference type="EMBL" id="KIX85533.1"/>
    </source>
</evidence>
<protein>
    <recommendedName>
        <fullName evidence="4">Nuclease SbcCD subunit D</fullName>
    </recommendedName>
</protein>
<dbReference type="NCBIfam" id="TIGR00619">
    <property type="entry name" value="sbcd"/>
    <property type="match status" value="1"/>
</dbReference>
<dbReference type="GO" id="GO:0004519">
    <property type="term" value="F:endonuclease activity"/>
    <property type="evidence" value="ECO:0007669"/>
    <property type="project" value="UniProtKB-KW"/>
</dbReference>
<proteinExistence type="inferred from homology"/>
<keyword evidence="7" id="KW-1185">Reference proteome</keyword>
<dbReference type="Proteomes" id="UP000032214">
    <property type="component" value="Unassembled WGS sequence"/>
</dbReference>
<evidence type="ECO:0000313" key="7">
    <source>
        <dbReference type="Proteomes" id="UP000032214"/>
    </source>
</evidence>
<dbReference type="STRING" id="1306947.J120_01000"/>
<dbReference type="CDD" id="cd00840">
    <property type="entry name" value="MPP_Mre11_N"/>
    <property type="match status" value="1"/>
</dbReference>
<evidence type="ECO:0000256" key="1">
    <source>
        <dbReference type="ARBA" id="ARBA00022722"/>
    </source>
</evidence>
<organism evidence="6 7">
    <name type="scientific">candidate division TM6 bacterium JCVI TM6SC1</name>
    <dbReference type="NCBI Taxonomy" id="1306947"/>
    <lineage>
        <taxon>Bacteria</taxon>
        <taxon>Candidatus Babelota</taxon>
        <taxon>Vermiphilus</taxon>
    </lineage>
</organism>
<dbReference type="GO" id="GO:0008408">
    <property type="term" value="F:3'-5' exonuclease activity"/>
    <property type="evidence" value="ECO:0007669"/>
    <property type="project" value="InterPro"/>
</dbReference>
<keyword evidence="4" id="KW-0233">DNA recombination</keyword>
<dbReference type="eggNOG" id="COG0420">
    <property type="taxonomic scope" value="Bacteria"/>
</dbReference>
<feature type="coiled-coil region" evidence="4">
    <location>
        <begin position="388"/>
        <end position="418"/>
    </location>
</feature>
<feature type="domain" description="Calcineurin-like phosphoesterase" evidence="5">
    <location>
        <begin position="2"/>
        <end position="234"/>
    </location>
</feature>